<dbReference type="SUPFAM" id="SSF55753">
    <property type="entry name" value="Actin depolymerizing proteins"/>
    <property type="match status" value="1"/>
</dbReference>
<name>A0A9P6W9L4_RHOMI</name>
<dbReference type="AlphaFoldDB" id="A0A9P6W9L4"/>
<feature type="compositionally biased region" description="Low complexity" evidence="6">
    <location>
        <begin position="1"/>
        <end position="17"/>
    </location>
</feature>
<comment type="similarity">
    <text evidence="2">Belongs to the actin-binding proteins ADF family.</text>
</comment>
<comment type="subcellular location">
    <subcellularLocation>
        <location evidence="1">Nucleus matrix</location>
    </subcellularLocation>
</comment>
<dbReference type="InterPro" id="IPR002108">
    <property type="entry name" value="ADF-H"/>
</dbReference>
<proteinExistence type="inferred from homology"/>
<dbReference type="EMBL" id="PUHQ01000003">
    <property type="protein sequence ID" value="KAG0666937.1"/>
    <property type="molecule type" value="Genomic_DNA"/>
</dbReference>
<evidence type="ECO:0000256" key="4">
    <source>
        <dbReference type="ARBA" id="ARBA00023203"/>
    </source>
</evidence>
<evidence type="ECO:0000256" key="3">
    <source>
        <dbReference type="ARBA" id="ARBA00015630"/>
    </source>
</evidence>
<dbReference type="Gene3D" id="3.40.20.10">
    <property type="entry name" value="Severin"/>
    <property type="match status" value="1"/>
</dbReference>
<evidence type="ECO:0000313" key="9">
    <source>
        <dbReference type="Proteomes" id="UP000777482"/>
    </source>
</evidence>
<dbReference type="GO" id="GO:0030042">
    <property type="term" value="P:actin filament depolymerization"/>
    <property type="evidence" value="ECO:0007669"/>
    <property type="project" value="InterPro"/>
</dbReference>
<reference evidence="8 9" key="1">
    <citation type="submission" date="2020-11" db="EMBL/GenBank/DDBJ databases">
        <title>Kefir isolates.</title>
        <authorList>
            <person name="Marcisauskas S."/>
            <person name="Kim Y."/>
            <person name="Blasche S."/>
        </authorList>
    </citation>
    <scope>NUCLEOTIDE SEQUENCE [LARGE SCALE GENOMIC DNA]</scope>
    <source>
        <strain evidence="8 9">KR</strain>
    </source>
</reference>
<dbReference type="Pfam" id="PF00241">
    <property type="entry name" value="Cofilin_ADF"/>
    <property type="match status" value="1"/>
</dbReference>
<dbReference type="InterPro" id="IPR017904">
    <property type="entry name" value="ADF/Cofilin"/>
</dbReference>
<accession>A0A9P6W9L4</accession>
<dbReference type="InterPro" id="IPR029006">
    <property type="entry name" value="ADF-H/Gelsolin-like_dom_sf"/>
</dbReference>
<organism evidence="8 9">
    <name type="scientific">Rhodotorula mucilaginosa</name>
    <name type="common">Yeast</name>
    <name type="synonym">Rhodotorula rubra</name>
    <dbReference type="NCBI Taxonomy" id="5537"/>
    <lineage>
        <taxon>Eukaryota</taxon>
        <taxon>Fungi</taxon>
        <taxon>Dikarya</taxon>
        <taxon>Basidiomycota</taxon>
        <taxon>Pucciniomycotina</taxon>
        <taxon>Microbotryomycetes</taxon>
        <taxon>Sporidiobolales</taxon>
        <taxon>Sporidiobolaceae</taxon>
        <taxon>Rhodotorula</taxon>
    </lineage>
</organism>
<evidence type="ECO:0000256" key="6">
    <source>
        <dbReference type="SAM" id="MobiDB-lite"/>
    </source>
</evidence>
<dbReference type="GO" id="GO:0003779">
    <property type="term" value="F:actin binding"/>
    <property type="evidence" value="ECO:0007669"/>
    <property type="project" value="UniProtKB-KW"/>
</dbReference>
<evidence type="ECO:0000313" key="8">
    <source>
        <dbReference type="EMBL" id="KAG0666937.1"/>
    </source>
</evidence>
<keyword evidence="4" id="KW-0009">Actin-binding</keyword>
<evidence type="ECO:0000256" key="2">
    <source>
        <dbReference type="ARBA" id="ARBA00006844"/>
    </source>
</evidence>
<feature type="domain" description="ADF-H" evidence="7">
    <location>
        <begin position="41"/>
        <end position="173"/>
    </location>
</feature>
<sequence length="177" mass="19499">MLSPASASQHSAQPGAQIGRTSHTPATESQPVPLPSPASEGRRVQVNSQCLDSFQELKLGKKTKYIVFKLSADNTQIEVEKTSPSASYDDFLNDLPPNSPRYAVYDFEYEKDGGKRNKICFYAWSPDEAKIKEKMLYASSKDALRRSLVGVANEIQGTDSSEVAYDEVLDKISRGTS</sequence>
<comment type="caution">
    <text evidence="8">The sequence shown here is derived from an EMBL/GenBank/DDBJ whole genome shotgun (WGS) entry which is preliminary data.</text>
</comment>
<dbReference type="PROSITE" id="PS51263">
    <property type="entry name" value="ADF_H"/>
    <property type="match status" value="1"/>
</dbReference>
<protein>
    <recommendedName>
        <fullName evidence="3">Cofilin</fullName>
    </recommendedName>
    <alternativeName>
        <fullName evidence="5">Actin-depolymerizing factor 1</fullName>
    </alternativeName>
</protein>
<evidence type="ECO:0000256" key="5">
    <source>
        <dbReference type="ARBA" id="ARBA00032427"/>
    </source>
</evidence>
<feature type="region of interest" description="Disordered" evidence="6">
    <location>
        <begin position="1"/>
        <end position="45"/>
    </location>
</feature>
<evidence type="ECO:0000259" key="7">
    <source>
        <dbReference type="PROSITE" id="PS51263"/>
    </source>
</evidence>
<dbReference type="OrthoDB" id="10249245at2759"/>
<gene>
    <name evidence="8" type="primary">COF1</name>
    <name evidence="8" type="ORF">C6P46_003647</name>
</gene>
<dbReference type="GO" id="GO:0015629">
    <property type="term" value="C:actin cytoskeleton"/>
    <property type="evidence" value="ECO:0007669"/>
    <property type="project" value="InterPro"/>
</dbReference>
<evidence type="ECO:0000256" key="1">
    <source>
        <dbReference type="ARBA" id="ARBA00004109"/>
    </source>
</evidence>
<dbReference type="SMART" id="SM00102">
    <property type="entry name" value="ADF"/>
    <property type="match status" value="1"/>
</dbReference>
<keyword evidence="9" id="KW-1185">Reference proteome</keyword>
<dbReference type="Proteomes" id="UP000777482">
    <property type="component" value="Unassembled WGS sequence"/>
</dbReference>
<dbReference type="PANTHER" id="PTHR11913">
    <property type="entry name" value="COFILIN-RELATED"/>
    <property type="match status" value="1"/>
</dbReference>
<dbReference type="CDD" id="cd11286">
    <property type="entry name" value="ADF_cofilin_like"/>
    <property type="match status" value="1"/>
</dbReference>
<feature type="compositionally biased region" description="Polar residues" evidence="6">
    <location>
        <begin position="19"/>
        <end position="30"/>
    </location>
</feature>
<dbReference type="GO" id="GO:0016363">
    <property type="term" value="C:nuclear matrix"/>
    <property type="evidence" value="ECO:0007669"/>
    <property type="project" value="UniProtKB-SubCell"/>
</dbReference>